<dbReference type="EMBL" id="VXRG01000090">
    <property type="protein sequence ID" value="MXY93905.1"/>
    <property type="molecule type" value="Genomic_DNA"/>
</dbReference>
<dbReference type="GO" id="GO:0004713">
    <property type="term" value="F:protein tyrosine kinase activity"/>
    <property type="evidence" value="ECO:0007669"/>
    <property type="project" value="TreeGrafter"/>
</dbReference>
<dbReference type="InterPro" id="IPR050445">
    <property type="entry name" value="Bact_polysacc_biosynth/exp"/>
</dbReference>
<evidence type="ECO:0008006" key="3">
    <source>
        <dbReference type="Google" id="ProtNLM"/>
    </source>
</evidence>
<sequence>MLQEYSGVVRRFSWILIAAVLLASALSYGVSYLQVEMYRSTVHVSTVPARPDWGLGNSAKELMRNFVLNLQTFEVAEEVIARAQLDMHPSEFMRLTNVAPDASTFTIEIESRSRDKIVSENMALTLAEYFVDERTAYYAQQDKRDRIEVKIVSSVIQGARYQPQPLINAMAGAVLGFLLGIGLILLIVWIESGFLRTPDSVERTLELTVLGAIPVTNSGSASKTEVREGIPTPAVST</sequence>
<protein>
    <recommendedName>
        <fullName evidence="3">Polysaccharide chain length determinant N-terminal domain-containing protein</fullName>
    </recommendedName>
</protein>
<gene>
    <name evidence="2" type="ORF">F4Y42_10725</name>
</gene>
<evidence type="ECO:0000256" key="1">
    <source>
        <dbReference type="SAM" id="Phobius"/>
    </source>
</evidence>
<dbReference type="PANTHER" id="PTHR32309">
    <property type="entry name" value="TYROSINE-PROTEIN KINASE"/>
    <property type="match status" value="1"/>
</dbReference>
<evidence type="ECO:0000313" key="2">
    <source>
        <dbReference type="EMBL" id="MXY93905.1"/>
    </source>
</evidence>
<reference evidence="2" key="1">
    <citation type="submission" date="2019-09" db="EMBL/GenBank/DDBJ databases">
        <title>Characterisation of the sponge microbiome using genome-centric metagenomics.</title>
        <authorList>
            <person name="Engelberts J.P."/>
            <person name="Robbins S.J."/>
            <person name="De Goeij J.M."/>
            <person name="Aranda M."/>
            <person name="Bell S.C."/>
            <person name="Webster N.S."/>
        </authorList>
    </citation>
    <scope>NUCLEOTIDE SEQUENCE</scope>
    <source>
        <strain evidence="2">SB0664_bin_27</strain>
    </source>
</reference>
<keyword evidence="1" id="KW-0472">Membrane</keyword>
<keyword evidence="1" id="KW-1133">Transmembrane helix</keyword>
<organism evidence="2">
    <name type="scientific">Caldilineaceae bacterium SB0664_bin_27</name>
    <dbReference type="NCBI Taxonomy" id="2605260"/>
    <lineage>
        <taxon>Bacteria</taxon>
        <taxon>Bacillati</taxon>
        <taxon>Chloroflexota</taxon>
        <taxon>Caldilineae</taxon>
        <taxon>Caldilineales</taxon>
        <taxon>Caldilineaceae</taxon>
    </lineage>
</organism>
<dbReference type="PANTHER" id="PTHR32309:SF13">
    <property type="entry name" value="FERRIC ENTEROBACTIN TRANSPORT PROTEIN FEPE"/>
    <property type="match status" value="1"/>
</dbReference>
<comment type="caution">
    <text evidence="2">The sequence shown here is derived from an EMBL/GenBank/DDBJ whole genome shotgun (WGS) entry which is preliminary data.</text>
</comment>
<feature type="transmembrane region" description="Helical" evidence="1">
    <location>
        <begin position="12"/>
        <end position="33"/>
    </location>
</feature>
<dbReference type="GO" id="GO:0005886">
    <property type="term" value="C:plasma membrane"/>
    <property type="evidence" value="ECO:0007669"/>
    <property type="project" value="TreeGrafter"/>
</dbReference>
<feature type="transmembrane region" description="Helical" evidence="1">
    <location>
        <begin position="166"/>
        <end position="190"/>
    </location>
</feature>
<accession>A0A6B0YUW0</accession>
<name>A0A6B0YUW0_9CHLR</name>
<proteinExistence type="predicted"/>
<keyword evidence="1" id="KW-0812">Transmembrane</keyword>
<dbReference type="AlphaFoldDB" id="A0A6B0YUW0"/>